<comment type="caution">
    <text evidence="1">The sequence shown here is derived from an EMBL/GenBank/DDBJ whole genome shotgun (WGS) entry which is preliminary data.</text>
</comment>
<proteinExistence type="predicted"/>
<reference evidence="1 2" key="1">
    <citation type="journal article" date="2024" name="G3 (Bethesda)">
        <title>Genome assembly of Hibiscus sabdariffa L. provides insights into metabolisms of medicinal natural products.</title>
        <authorList>
            <person name="Kim T."/>
        </authorList>
    </citation>
    <scope>NUCLEOTIDE SEQUENCE [LARGE SCALE GENOMIC DNA]</scope>
    <source>
        <strain evidence="1">TK-2024</strain>
        <tissue evidence="1">Old leaves</tissue>
    </source>
</reference>
<accession>A0ABR2F2P1</accession>
<evidence type="ECO:0000313" key="1">
    <source>
        <dbReference type="EMBL" id="KAK8569240.1"/>
    </source>
</evidence>
<sequence>MHVSWGGKGSRPSGRRKLSLEFSPLLCAFLALEERVEELAKSTSWNSKEVLVEILNDKGDASAGRQRVLPGQISRHIFRTR</sequence>
<evidence type="ECO:0000313" key="2">
    <source>
        <dbReference type="Proteomes" id="UP001472677"/>
    </source>
</evidence>
<gene>
    <name evidence="1" type="ORF">V6N12_007772</name>
</gene>
<protein>
    <submittedName>
        <fullName evidence="1">Uncharacterized protein</fullName>
    </submittedName>
</protein>
<dbReference type="Proteomes" id="UP001472677">
    <property type="component" value="Unassembled WGS sequence"/>
</dbReference>
<dbReference type="EMBL" id="JBBPBM010000009">
    <property type="protein sequence ID" value="KAK8569240.1"/>
    <property type="molecule type" value="Genomic_DNA"/>
</dbReference>
<name>A0ABR2F2P1_9ROSI</name>
<organism evidence="1 2">
    <name type="scientific">Hibiscus sabdariffa</name>
    <name type="common">roselle</name>
    <dbReference type="NCBI Taxonomy" id="183260"/>
    <lineage>
        <taxon>Eukaryota</taxon>
        <taxon>Viridiplantae</taxon>
        <taxon>Streptophyta</taxon>
        <taxon>Embryophyta</taxon>
        <taxon>Tracheophyta</taxon>
        <taxon>Spermatophyta</taxon>
        <taxon>Magnoliopsida</taxon>
        <taxon>eudicotyledons</taxon>
        <taxon>Gunneridae</taxon>
        <taxon>Pentapetalae</taxon>
        <taxon>rosids</taxon>
        <taxon>malvids</taxon>
        <taxon>Malvales</taxon>
        <taxon>Malvaceae</taxon>
        <taxon>Malvoideae</taxon>
        <taxon>Hibiscus</taxon>
    </lineage>
</organism>
<keyword evidence="2" id="KW-1185">Reference proteome</keyword>